<dbReference type="InterPro" id="IPR001296">
    <property type="entry name" value="Glyco_trans_1"/>
</dbReference>
<evidence type="ECO:0000259" key="1">
    <source>
        <dbReference type="Pfam" id="PF00534"/>
    </source>
</evidence>
<keyword evidence="2" id="KW-0808">Transferase</keyword>
<evidence type="ECO:0000313" key="3">
    <source>
        <dbReference type="Proteomes" id="UP000534783"/>
    </source>
</evidence>
<feature type="domain" description="Glycosyl transferase family 1" evidence="1">
    <location>
        <begin position="178"/>
        <end position="334"/>
    </location>
</feature>
<dbReference type="RefSeq" id="WP_168059101.1">
    <property type="nucleotide sequence ID" value="NZ_VTOW01000001.1"/>
</dbReference>
<dbReference type="InterPro" id="IPR050194">
    <property type="entry name" value="Glycosyltransferase_grp1"/>
</dbReference>
<comment type="caution">
    <text evidence="2">The sequence shown here is derived from an EMBL/GenBank/DDBJ whole genome shotgun (WGS) entry which is preliminary data.</text>
</comment>
<dbReference type="SUPFAM" id="SSF53756">
    <property type="entry name" value="UDP-Glycosyltransferase/glycogen phosphorylase"/>
    <property type="match status" value="1"/>
</dbReference>
<dbReference type="Proteomes" id="UP000534783">
    <property type="component" value="Unassembled WGS sequence"/>
</dbReference>
<accession>A0A7X6IAZ2</accession>
<dbReference type="EMBL" id="VTOW01000001">
    <property type="protein sequence ID" value="NKE70869.1"/>
    <property type="molecule type" value="Genomic_DNA"/>
</dbReference>
<organism evidence="2 3">
    <name type="scientific">Candidatus Manganitrophus noduliformans</name>
    <dbReference type="NCBI Taxonomy" id="2606439"/>
    <lineage>
        <taxon>Bacteria</taxon>
        <taxon>Pseudomonadati</taxon>
        <taxon>Nitrospirota</taxon>
        <taxon>Nitrospiria</taxon>
        <taxon>Candidatus Troglogloeales</taxon>
        <taxon>Candidatus Manganitrophaceae</taxon>
        <taxon>Candidatus Manganitrophus</taxon>
    </lineage>
</organism>
<sequence>MGRSRIVMVVSGFPRRSETFALQELLALDGCGLLAAIFATKPGDGSSLHPDCHRILNKVQLLPAGSSVEQAEALVQRLDRKTVTGIHGYFAHTPAEVASHVSARIGIPYGFSAHALDLRKVPGEEMAARAGNAACVIACNPDAAADLSRRGAKVKLLPHGVDLDRFRPAPLTLCEPVRLLAVGRLVEKKGFHILIEAVRRLPFPFYLRIIGEGPERTRLAAAILEAGLSESVELCGGMTHTDLPGQYAKADIILVPSIQTGAGDRDGLPNVVLEAMASGRPIIGSDVGAIGSAVAQGETGMLLPPGDPSALAGALETLVRTPGLSMKFGKAARRLVERDFELGACTERFCRHLETVYV</sequence>
<gene>
    <name evidence="2" type="ORF">MNODULE_08970</name>
</gene>
<reference evidence="2 3" key="1">
    <citation type="journal article" date="2020" name="Nature">
        <title>Bacterial chemolithoautotrophy via manganese oxidation.</title>
        <authorList>
            <person name="Yu H."/>
            <person name="Leadbetter J.R."/>
        </authorList>
    </citation>
    <scope>NUCLEOTIDE SEQUENCE [LARGE SCALE GENOMIC DNA]</scope>
    <source>
        <strain evidence="2 3">Mn-1</strain>
    </source>
</reference>
<dbReference type="Gene3D" id="3.40.50.2000">
    <property type="entry name" value="Glycogen Phosphorylase B"/>
    <property type="match status" value="2"/>
</dbReference>
<dbReference type="PANTHER" id="PTHR45947:SF14">
    <property type="entry name" value="SLL1723 PROTEIN"/>
    <property type="match status" value="1"/>
</dbReference>
<proteinExistence type="predicted"/>
<evidence type="ECO:0000313" key="2">
    <source>
        <dbReference type="EMBL" id="NKE70869.1"/>
    </source>
</evidence>
<dbReference type="GO" id="GO:0016757">
    <property type="term" value="F:glycosyltransferase activity"/>
    <property type="evidence" value="ECO:0007669"/>
    <property type="project" value="InterPro"/>
</dbReference>
<dbReference type="Pfam" id="PF00534">
    <property type="entry name" value="Glycos_transf_1"/>
    <property type="match status" value="1"/>
</dbReference>
<dbReference type="AlphaFoldDB" id="A0A7X6IAZ2"/>
<protein>
    <submittedName>
        <fullName evidence="2">Glycosyltransferase</fullName>
    </submittedName>
</protein>
<name>A0A7X6IAZ2_9BACT</name>
<keyword evidence="3" id="KW-1185">Reference proteome</keyword>
<dbReference type="PANTHER" id="PTHR45947">
    <property type="entry name" value="SULFOQUINOVOSYL TRANSFERASE SQD2"/>
    <property type="match status" value="1"/>
</dbReference>